<dbReference type="EC" id="2.7.13.3" evidence="3"/>
<evidence type="ECO:0000313" key="17">
    <source>
        <dbReference type="Proteomes" id="UP000676246"/>
    </source>
</evidence>
<comment type="subcellular location">
    <subcellularLocation>
        <location evidence="2">Membrane</location>
        <topology evidence="2">Multi-pass membrane protein</topology>
    </subcellularLocation>
</comment>
<dbReference type="PROSITE" id="PS50109">
    <property type="entry name" value="HIS_KIN"/>
    <property type="match status" value="1"/>
</dbReference>
<dbReference type="InterPro" id="IPR004358">
    <property type="entry name" value="Sig_transdc_His_kin-like_C"/>
</dbReference>
<evidence type="ECO:0000256" key="1">
    <source>
        <dbReference type="ARBA" id="ARBA00000085"/>
    </source>
</evidence>
<dbReference type="Pfam" id="PF00512">
    <property type="entry name" value="HisKA"/>
    <property type="match status" value="1"/>
</dbReference>
<dbReference type="CDD" id="cd00082">
    <property type="entry name" value="HisKA"/>
    <property type="match status" value="1"/>
</dbReference>
<sequence>MALLRLLLPRSLVGRVFGLYTLALVGFVAGGLLLFYRFQFTTQLERTEDQVATLATVIAPAVADAAVIGDYDTIKHTLERSLRNSDIGAAQFIDVSGAQVSASYDTPLDVDPPRWLASLFADRLYDSNLPISVGGRDYGVLRLQIAPDRVAGSLWQQTRMALWLALAGLVFGLLLIRWPLTNWLGNLDRIRHLQAELQAGTAASQPGLSADAPIEFRQTFEVLNQAAASLQAQREQAAVTLGAIGDGVLTLDRGGRIIVANPAAKAMLAADGRTLLGEPAHLALPDIFPGPLDSRPWEHRLCQLGHGDHRRVLDTTLTVVHGGDTGGQVAGYVLACRDISEQHALDQQLRAEVASREAALVSLRGVLEGLLHDRSPDLDPTGSDGTLQAVTRLIAALVAQLQARGDQLDAIFTLSPDGFVSFDRDGRISLVSPAFQALTGLQESTLLGLDDTGLFALLHRHAAADAPPPDATRLRHNRDDGAPVRVVLELARPQRRALELGLHAGGGGAVSQVLHVRDVTHQTEVDRLKSEFLSTAAHELRTPMTSIHGFVELMLMRELGPERRRDVLETVRRQTQLMIAILNELLDLARIEARQGKDFSYELLDLAALAREVASDWIAPEGRAPIRLALPERRSALVSADRLKLRQAIGNVTSNAYKYSSQGEVTMTLVEPPPDKPGAVGLRISDEGIGMTPEQLARVTERFYRADASGNVPGTGLGMSIVEEIMTLQGGGLSVESTAGVGTAVTLWLPLAPTRANPSVSD</sequence>
<dbReference type="Pfam" id="PF02518">
    <property type="entry name" value="HATPase_c"/>
    <property type="match status" value="1"/>
</dbReference>
<evidence type="ECO:0000256" key="5">
    <source>
        <dbReference type="ARBA" id="ARBA00022679"/>
    </source>
</evidence>
<evidence type="ECO:0000313" key="16">
    <source>
        <dbReference type="EMBL" id="MBQ0931965.1"/>
    </source>
</evidence>
<evidence type="ECO:0000256" key="9">
    <source>
        <dbReference type="ARBA" id="ARBA00022840"/>
    </source>
</evidence>
<dbReference type="SMART" id="SM00388">
    <property type="entry name" value="HisKA"/>
    <property type="match status" value="1"/>
</dbReference>
<dbReference type="InterPro" id="IPR050351">
    <property type="entry name" value="BphY/WalK/GraS-like"/>
</dbReference>
<dbReference type="GO" id="GO:0030295">
    <property type="term" value="F:protein kinase activator activity"/>
    <property type="evidence" value="ECO:0007669"/>
    <property type="project" value="TreeGrafter"/>
</dbReference>
<gene>
    <name evidence="16" type="ORF">KAK03_15890</name>
</gene>
<dbReference type="NCBIfam" id="TIGR00229">
    <property type="entry name" value="sensory_box"/>
    <property type="match status" value="1"/>
</dbReference>
<dbReference type="Gene3D" id="3.30.565.10">
    <property type="entry name" value="Histidine kinase-like ATPase, C-terminal domain"/>
    <property type="match status" value="1"/>
</dbReference>
<proteinExistence type="predicted"/>
<dbReference type="PANTHER" id="PTHR42878:SF7">
    <property type="entry name" value="SENSOR HISTIDINE KINASE GLRK"/>
    <property type="match status" value="1"/>
</dbReference>
<keyword evidence="7" id="KW-0547">Nucleotide-binding</keyword>
<dbReference type="CDD" id="cd00075">
    <property type="entry name" value="HATPase"/>
    <property type="match status" value="1"/>
</dbReference>
<evidence type="ECO:0000256" key="11">
    <source>
        <dbReference type="ARBA" id="ARBA00023012"/>
    </source>
</evidence>
<evidence type="ECO:0000256" key="2">
    <source>
        <dbReference type="ARBA" id="ARBA00004141"/>
    </source>
</evidence>
<dbReference type="SUPFAM" id="SSF55874">
    <property type="entry name" value="ATPase domain of HSP90 chaperone/DNA topoisomerase II/histidine kinase"/>
    <property type="match status" value="1"/>
</dbReference>
<name>A0A941BCI3_9BURK</name>
<keyword evidence="4" id="KW-0597">Phosphoprotein</keyword>
<dbReference type="CDD" id="cd00130">
    <property type="entry name" value="PAS"/>
    <property type="match status" value="2"/>
</dbReference>
<dbReference type="Gene3D" id="1.10.287.130">
    <property type="match status" value="1"/>
</dbReference>
<dbReference type="EMBL" id="JAGQDD010000012">
    <property type="protein sequence ID" value="MBQ0931965.1"/>
    <property type="molecule type" value="Genomic_DNA"/>
</dbReference>
<evidence type="ECO:0000256" key="6">
    <source>
        <dbReference type="ARBA" id="ARBA00022692"/>
    </source>
</evidence>
<dbReference type="PRINTS" id="PR00344">
    <property type="entry name" value="BCTRLSENSOR"/>
</dbReference>
<evidence type="ECO:0000259" key="15">
    <source>
        <dbReference type="PROSITE" id="PS50112"/>
    </source>
</evidence>
<evidence type="ECO:0000256" key="10">
    <source>
        <dbReference type="ARBA" id="ARBA00022989"/>
    </source>
</evidence>
<dbReference type="PANTHER" id="PTHR42878">
    <property type="entry name" value="TWO-COMPONENT HISTIDINE KINASE"/>
    <property type="match status" value="1"/>
</dbReference>
<keyword evidence="12 13" id="KW-0472">Membrane</keyword>
<dbReference type="InterPro" id="IPR013767">
    <property type="entry name" value="PAS_fold"/>
</dbReference>
<dbReference type="InterPro" id="IPR003661">
    <property type="entry name" value="HisK_dim/P_dom"/>
</dbReference>
<dbReference type="GO" id="GO:0000155">
    <property type="term" value="F:phosphorelay sensor kinase activity"/>
    <property type="evidence" value="ECO:0007669"/>
    <property type="project" value="InterPro"/>
</dbReference>
<comment type="catalytic activity">
    <reaction evidence="1">
        <text>ATP + protein L-histidine = ADP + protein N-phospho-L-histidine.</text>
        <dbReference type="EC" id="2.7.13.3"/>
    </reaction>
</comment>
<evidence type="ECO:0000256" key="4">
    <source>
        <dbReference type="ARBA" id="ARBA00022553"/>
    </source>
</evidence>
<dbReference type="Gene3D" id="3.30.450.20">
    <property type="entry name" value="PAS domain"/>
    <property type="match status" value="2"/>
</dbReference>
<reference evidence="16 17" key="1">
    <citation type="submission" date="2021-04" db="EMBL/GenBank/DDBJ databases">
        <title>The genome sequence of Ideonella sp. 3Y2.</title>
        <authorList>
            <person name="Liu Y."/>
        </authorList>
    </citation>
    <scope>NUCLEOTIDE SEQUENCE [LARGE SCALE GENOMIC DNA]</scope>
    <source>
        <strain evidence="16 17">3Y2</strain>
    </source>
</reference>
<evidence type="ECO:0000256" key="13">
    <source>
        <dbReference type="SAM" id="Phobius"/>
    </source>
</evidence>
<dbReference type="SMART" id="SM00387">
    <property type="entry name" value="HATPase_c"/>
    <property type="match status" value="1"/>
</dbReference>
<keyword evidence="10 13" id="KW-1133">Transmembrane helix</keyword>
<accession>A0A941BCI3</accession>
<keyword evidence="6 13" id="KW-0812">Transmembrane</keyword>
<keyword evidence="11" id="KW-0902">Two-component regulatory system</keyword>
<dbReference type="GO" id="GO:0016020">
    <property type="term" value="C:membrane"/>
    <property type="evidence" value="ECO:0007669"/>
    <property type="project" value="UniProtKB-SubCell"/>
</dbReference>
<evidence type="ECO:0000259" key="14">
    <source>
        <dbReference type="PROSITE" id="PS50109"/>
    </source>
</evidence>
<dbReference type="RefSeq" id="WP_210855119.1">
    <property type="nucleotide sequence ID" value="NZ_JAGQDD010000012.1"/>
</dbReference>
<protein>
    <recommendedName>
        <fullName evidence="3">histidine kinase</fullName>
        <ecNumber evidence="3">2.7.13.3</ecNumber>
    </recommendedName>
</protein>
<feature type="transmembrane region" description="Helical" evidence="13">
    <location>
        <begin position="161"/>
        <end position="180"/>
    </location>
</feature>
<dbReference type="InterPro" id="IPR000014">
    <property type="entry name" value="PAS"/>
</dbReference>
<evidence type="ECO:0000256" key="12">
    <source>
        <dbReference type="ARBA" id="ARBA00023136"/>
    </source>
</evidence>
<dbReference type="SMART" id="SM00091">
    <property type="entry name" value="PAS"/>
    <property type="match status" value="2"/>
</dbReference>
<dbReference type="SUPFAM" id="SSF47384">
    <property type="entry name" value="Homodimeric domain of signal transducing histidine kinase"/>
    <property type="match status" value="1"/>
</dbReference>
<dbReference type="GO" id="GO:0005524">
    <property type="term" value="F:ATP binding"/>
    <property type="evidence" value="ECO:0007669"/>
    <property type="project" value="UniProtKB-KW"/>
</dbReference>
<evidence type="ECO:0000256" key="3">
    <source>
        <dbReference type="ARBA" id="ARBA00012438"/>
    </source>
</evidence>
<feature type="domain" description="PAS" evidence="15">
    <location>
        <begin position="404"/>
        <end position="459"/>
    </location>
</feature>
<dbReference type="InterPro" id="IPR003594">
    <property type="entry name" value="HATPase_dom"/>
</dbReference>
<dbReference type="InterPro" id="IPR036097">
    <property type="entry name" value="HisK_dim/P_sf"/>
</dbReference>
<dbReference type="GO" id="GO:0007234">
    <property type="term" value="P:osmosensory signaling via phosphorelay pathway"/>
    <property type="evidence" value="ECO:0007669"/>
    <property type="project" value="TreeGrafter"/>
</dbReference>
<organism evidence="16 17">
    <name type="scientific">Ideonella alba</name>
    <dbReference type="NCBI Taxonomy" id="2824118"/>
    <lineage>
        <taxon>Bacteria</taxon>
        <taxon>Pseudomonadati</taxon>
        <taxon>Pseudomonadota</taxon>
        <taxon>Betaproteobacteria</taxon>
        <taxon>Burkholderiales</taxon>
        <taxon>Sphaerotilaceae</taxon>
        <taxon>Ideonella</taxon>
    </lineage>
</organism>
<comment type="caution">
    <text evidence="16">The sequence shown here is derived from an EMBL/GenBank/DDBJ whole genome shotgun (WGS) entry which is preliminary data.</text>
</comment>
<dbReference type="InterPro" id="IPR036890">
    <property type="entry name" value="HATPase_C_sf"/>
</dbReference>
<dbReference type="Pfam" id="PF08448">
    <property type="entry name" value="PAS_4"/>
    <property type="match status" value="1"/>
</dbReference>
<keyword evidence="9" id="KW-0067">ATP-binding</keyword>
<dbReference type="Proteomes" id="UP000676246">
    <property type="component" value="Unassembled WGS sequence"/>
</dbReference>
<dbReference type="GO" id="GO:0000156">
    <property type="term" value="F:phosphorelay response regulator activity"/>
    <property type="evidence" value="ECO:0007669"/>
    <property type="project" value="TreeGrafter"/>
</dbReference>
<dbReference type="Pfam" id="PF00989">
    <property type="entry name" value="PAS"/>
    <property type="match status" value="1"/>
</dbReference>
<dbReference type="InterPro" id="IPR035965">
    <property type="entry name" value="PAS-like_dom_sf"/>
</dbReference>
<dbReference type="GO" id="GO:0006355">
    <property type="term" value="P:regulation of DNA-templated transcription"/>
    <property type="evidence" value="ECO:0007669"/>
    <property type="project" value="InterPro"/>
</dbReference>
<evidence type="ECO:0000256" key="8">
    <source>
        <dbReference type="ARBA" id="ARBA00022777"/>
    </source>
</evidence>
<dbReference type="FunFam" id="1.10.287.130:FF:000001">
    <property type="entry name" value="Two-component sensor histidine kinase"/>
    <property type="match status" value="1"/>
</dbReference>
<keyword evidence="8" id="KW-0418">Kinase</keyword>
<keyword evidence="5" id="KW-0808">Transferase</keyword>
<feature type="domain" description="Histidine kinase" evidence="14">
    <location>
        <begin position="535"/>
        <end position="753"/>
    </location>
</feature>
<keyword evidence="17" id="KW-1185">Reference proteome</keyword>
<dbReference type="AlphaFoldDB" id="A0A941BCI3"/>
<dbReference type="InterPro" id="IPR005467">
    <property type="entry name" value="His_kinase_dom"/>
</dbReference>
<dbReference type="PROSITE" id="PS50112">
    <property type="entry name" value="PAS"/>
    <property type="match status" value="1"/>
</dbReference>
<dbReference type="SUPFAM" id="SSF55785">
    <property type="entry name" value="PYP-like sensor domain (PAS domain)"/>
    <property type="match status" value="2"/>
</dbReference>
<evidence type="ECO:0000256" key="7">
    <source>
        <dbReference type="ARBA" id="ARBA00022741"/>
    </source>
</evidence>
<dbReference type="InterPro" id="IPR013656">
    <property type="entry name" value="PAS_4"/>
</dbReference>
<feature type="transmembrane region" description="Helical" evidence="13">
    <location>
        <begin position="12"/>
        <end position="36"/>
    </location>
</feature>